<dbReference type="AlphaFoldDB" id="A0A183L091"/>
<evidence type="ECO:0000313" key="3">
    <source>
        <dbReference type="WBParaSite" id="SCUD_0002074201-mRNA-1"/>
    </source>
</evidence>
<proteinExistence type="predicted"/>
<organism evidence="3">
    <name type="scientific">Schistosoma curassoni</name>
    <dbReference type="NCBI Taxonomy" id="6186"/>
    <lineage>
        <taxon>Eukaryota</taxon>
        <taxon>Metazoa</taxon>
        <taxon>Spiralia</taxon>
        <taxon>Lophotrochozoa</taxon>
        <taxon>Platyhelminthes</taxon>
        <taxon>Trematoda</taxon>
        <taxon>Digenea</taxon>
        <taxon>Strigeidida</taxon>
        <taxon>Schistosomatoidea</taxon>
        <taxon>Schistosomatidae</taxon>
        <taxon>Schistosoma</taxon>
    </lineage>
</organism>
<reference evidence="3" key="1">
    <citation type="submission" date="2016-06" db="UniProtKB">
        <authorList>
            <consortium name="WormBaseParasite"/>
        </authorList>
    </citation>
    <scope>IDENTIFICATION</scope>
</reference>
<dbReference type="Proteomes" id="UP000279833">
    <property type="component" value="Unassembled WGS sequence"/>
</dbReference>
<dbReference type="EMBL" id="UZAK01044945">
    <property type="protein sequence ID" value="VDP73221.1"/>
    <property type="molecule type" value="Genomic_DNA"/>
</dbReference>
<reference evidence="1 2" key="2">
    <citation type="submission" date="2018-11" db="EMBL/GenBank/DDBJ databases">
        <authorList>
            <consortium name="Pathogen Informatics"/>
        </authorList>
    </citation>
    <scope>NUCLEOTIDE SEQUENCE [LARGE SCALE GENOMIC DNA]</scope>
    <source>
        <strain evidence="1">Dakar</strain>
        <strain evidence="2">Dakar, Senegal</strain>
    </source>
</reference>
<dbReference type="WBParaSite" id="SCUD_0002074201-mRNA-1">
    <property type="protein sequence ID" value="SCUD_0002074201-mRNA-1"/>
    <property type="gene ID" value="SCUD_0002074201"/>
</dbReference>
<gene>
    <name evidence="1" type="ORF">SCUD_LOCUS20739</name>
</gene>
<keyword evidence="2" id="KW-1185">Reference proteome</keyword>
<accession>A0A183L091</accession>
<evidence type="ECO:0000313" key="1">
    <source>
        <dbReference type="EMBL" id="VDP73221.1"/>
    </source>
</evidence>
<evidence type="ECO:0000313" key="2">
    <source>
        <dbReference type="Proteomes" id="UP000279833"/>
    </source>
</evidence>
<name>A0A183L091_9TREM</name>
<protein>
    <submittedName>
        <fullName evidence="1 3">Uncharacterized protein</fullName>
    </submittedName>
</protein>
<sequence>MYDMLDKVHVQKAIELVDTAYLFVLKQTNVLNILNTITVYNNIYRIDYYLMIDYY</sequence>